<feature type="active site" evidence="3">
    <location>
        <position position="47"/>
    </location>
</feature>
<dbReference type="InterPro" id="IPR003719">
    <property type="entry name" value="Phenazine_PhzF-like"/>
</dbReference>
<dbReference type="Pfam" id="PF02567">
    <property type="entry name" value="PhzC-PhzF"/>
    <property type="match status" value="1"/>
</dbReference>
<organism evidence="4">
    <name type="scientific">Scylla olivacea</name>
    <name type="common">Orange mud crab</name>
    <name type="synonym">Cancer olivacea</name>
    <dbReference type="NCBI Taxonomy" id="85551"/>
    <lineage>
        <taxon>Eukaryota</taxon>
        <taxon>Metazoa</taxon>
        <taxon>Ecdysozoa</taxon>
        <taxon>Arthropoda</taxon>
        <taxon>Crustacea</taxon>
        <taxon>Multicrustacea</taxon>
        <taxon>Malacostraca</taxon>
        <taxon>Eumalacostraca</taxon>
        <taxon>Eucarida</taxon>
        <taxon>Decapoda</taxon>
        <taxon>Pleocyemata</taxon>
        <taxon>Brachyura</taxon>
        <taxon>Eubrachyura</taxon>
        <taxon>Portunoidea</taxon>
        <taxon>Portunidae</taxon>
        <taxon>Portuninae</taxon>
        <taxon>Scylla</taxon>
    </lineage>
</organism>
<dbReference type="PIRSF" id="PIRSF016184">
    <property type="entry name" value="PhzC_PhzF"/>
    <property type="match status" value="1"/>
</dbReference>
<dbReference type="PANTHER" id="PTHR13774">
    <property type="entry name" value="PHENAZINE BIOSYNTHESIS PROTEIN"/>
    <property type="match status" value="1"/>
</dbReference>
<evidence type="ECO:0000256" key="2">
    <source>
        <dbReference type="ARBA" id="ARBA00023235"/>
    </source>
</evidence>
<sequence>MPRLPIFTVDAFSSQPFSGNPAAVVPLTQELDTSIMQKVATEMNLSETAYVRPLDAGGDNPWASCSRYSLRWFTPIKEIPLCGHATLATAHVIFNNLGHSGGQVDFETLSGTLTVRKDGDQIVMDFPNNEATSLTDEEAQRLEPLVIATCSGMTVQEVLLCRTLKYLLVRLDDSYSSKDLEELLPDFSGMKRAHDGSQVMAVIVTVPGKKDLFYHAFSRFFAPLYGVDEDPVTGSAHTVLGPYWSKHLNTNSLTMRQCGQRGGDVRVRTRGADRVDLAGPATTVLQGHINF</sequence>
<dbReference type="SUPFAM" id="SSF54506">
    <property type="entry name" value="Diaminopimelate epimerase-like"/>
    <property type="match status" value="1"/>
</dbReference>
<dbReference type="NCBIfam" id="TIGR00654">
    <property type="entry name" value="PhzF_family"/>
    <property type="match status" value="1"/>
</dbReference>
<evidence type="ECO:0008006" key="5">
    <source>
        <dbReference type="Google" id="ProtNLM"/>
    </source>
</evidence>
<name>A0A0P4W5D3_SCYOL</name>
<evidence type="ECO:0000256" key="1">
    <source>
        <dbReference type="ARBA" id="ARBA00008270"/>
    </source>
</evidence>
<evidence type="ECO:0000256" key="3">
    <source>
        <dbReference type="PIRSR" id="PIRSR016184-1"/>
    </source>
</evidence>
<proteinExistence type="inferred from homology"/>
<reference evidence="4" key="1">
    <citation type="submission" date="2015-09" db="EMBL/GenBank/DDBJ databases">
        <title>Scylla olivacea transcriptome.</title>
        <authorList>
            <person name="Ikhwanuddin M."/>
        </authorList>
    </citation>
    <scope>NUCLEOTIDE SEQUENCE</scope>
</reference>
<keyword evidence="2" id="KW-0413">Isomerase</keyword>
<dbReference type="PANTHER" id="PTHR13774:SF17">
    <property type="entry name" value="PHENAZINE BIOSYNTHESIS-LIKE DOMAIN-CONTAINING PROTEIN"/>
    <property type="match status" value="1"/>
</dbReference>
<dbReference type="GO" id="GO:0016853">
    <property type="term" value="F:isomerase activity"/>
    <property type="evidence" value="ECO:0007669"/>
    <property type="project" value="UniProtKB-KW"/>
</dbReference>
<dbReference type="GO" id="GO:0005737">
    <property type="term" value="C:cytoplasm"/>
    <property type="evidence" value="ECO:0007669"/>
    <property type="project" value="TreeGrafter"/>
</dbReference>
<evidence type="ECO:0000313" key="4">
    <source>
        <dbReference type="EMBL" id="JAI63779.1"/>
    </source>
</evidence>
<accession>A0A0P4W5D3</accession>
<comment type="similarity">
    <text evidence="1">Belongs to the PhzF family.</text>
</comment>
<dbReference type="Gene3D" id="3.10.310.10">
    <property type="entry name" value="Diaminopimelate Epimerase, Chain A, domain 1"/>
    <property type="match status" value="2"/>
</dbReference>
<protein>
    <recommendedName>
        <fullName evidence="5">Phenazine biosynthesis-like domain-containing protein</fullName>
    </recommendedName>
</protein>
<dbReference type="AlphaFoldDB" id="A0A0P4W5D3"/>
<dbReference type="EMBL" id="GDRN01070967">
    <property type="protein sequence ID" value="JAI63779.1"/>
    <property type="molecule type" value="Transcribed_RNA"/>
</dbReference>